<comment type="caution">
    <text evidence="2">The sequence shown here is derived from an EMBL/GenBank/DDBJ whole genome shotgun (WGS) entry which is preliminary data.</text>
</comment>
<evidence type="ECO:0000313" key="2">
    <source>
        <dbReference type="EMBL" id="KAK7353048.1"/>
    </source>
</evidence>
<evidence type="ECO:0000256" key="1">
    <source>
        <dbReference type="SAM" id="MobiDB-lite"/>
    </source>
</evidence>
<accession>A0AAN9MKI2</accession>
<feature type="region of interest" description="Disordered" evidence="1">
    <location>
        <begin position="1"/>
        <end position="23"/>
    </location>
</feature>
<feature type="compositionally biased region" description="Polar residues" evidence="1">
    <location>
        <begin position="10"/>
        <end position="19"/>
    </location>
</feature>
<dbReference type="AlphaFoldDB" id="A0AAN9MKI2"/>
<sequence>MPECEREGLTNLSATQQQHRVSKPRVNDSCLFFLIPHPTVHIRSPKQPTHASQNAIIGRNTLKTTLSLSSISVSLIASSLSLSLSLSLAP</sequence>
<reference evidence="2 3" key="1">
    <citation type="submission" date="2024-01" db="EMBL/GenBank/DDBJ databases">
        <title>The genomes of 5 underutilized Papilionoideae crops provide insights into root nodulation and disease resistanc.</title>
        <authorList>
            <person name="Jiang F."/>
        </authorList>
    </citation>
    <scope>NUCLEOTIDE SEQUENCE [LARGE SCALE GENOMIC DNA]</scope>
    <source>
        <strain evidence="2">JINMINGXINNONG_FW02</strain>
        <tissue evidence="2">Leaves</tissue>
    </source>
</reference>
<dbReference type="EMBL" id="JAYMYR010000007">
    <property type="protein sequence ID" value="KAK7353048.1"/>
    <property type="molecule type" value="Genomic_DNA"/>
</dbReference>
<proteinExistence type="predicted"/>
<organism evidence="2 3">
    <name type="scientific">Phaseolus coccineus</name>
    <name type="common">Scarlet runner bean</name>
    <name type="synonym">Phaseolus multiflorus</name>
    <dbReference type="NCBI Taxonomy" id="3886"/>
    <lineage>
        <taxon>Eukaryota</taxon>
        <taxon>Viridiplantae</taxon>
        <taxon>Streptophyta</taxon>
        <taxon>Embryophyta</taxon>
        <taxon>Tracheophyta</taxon>
        <taxon>Spermatophyta</taxon>
        <taxon>Magnoliopsida</taxon>
        <taxon>eudicotyledons</taxon>
        <taxon>Gunneridae</taxon>
        <taxon>Pentapetalae</taxon>
        <taxon>rosids</taxon>
        <taxon>fabids</taxon>
        <taxon>Fabales</taxon>
        <taxon>Fabaceae</taxon>
        <taxon>Papilionoideae</taxon>
        <taxon>50 kb inversion clade</taxon>
        <taxon>NPAAA clade</taxon>
        <taxon>indigoferoid/millettioid clade</taxon>
        <taxon>Phaseoleae</taxon>
        <taxon>Phaseolus</taxon>
    </lineage>
</organism>
<name>A0AAN9MKI2_PHACN</name>
<evidence type="ECO:0000313" key="3">
    <source>
        <dbReference type="Proteomes" id="UP001374584"/>
    </source>
</evidence>
<gene>
    <name evidence="2" type="ORF">VNO80_18481</name>
</gene>
<protein>
    <submittedName>
        <fullName evidence="2">Uncharacterized protein</fullName>
    </submittedName>
</protein>
<dbReference type="Proteomes" id="UP001374584">
    <property type="component" value="Unassembled WGS sequence"/>
</dbReference>
<keyword evidence="3" id="KW-1185">Reference proteome</keyword>